<keyword evidence="6 8" id="KW-0368">Histidine biosynthesis</keyword>
<name>A0A9D1SKV5_9FIRM</name>
<dbReference type="GO" id="GO:0000105">
    <property type="term" value="P:L-histidine biosynthetic process"/>
    <property type="evidence" value="ECO:0007669"/>
    <property type="project" value="UniProtKB-UniRule"/>
</dbReference>
<protein>
    <recommendedName>
        <fullName evidence="3 8">Histidinol-phosphatase</fullName>
        <shortName evidence="8">HolPase</shortName>
        <ecNumber evidence="3 8">3.1.3.15</ecNumber>
    </recommendedName>
</protein>
<dbReference type="Gene3D" id="3.20.20.140">
    <property type="entry name" value="Metal-dependent hydrolases"/>
    <property type="match status" value="1"/>
</dbReference>
<dbReference type="GO" id="GO:0004401">
    <property type="term" value="F:histidinol-phosphatase activity"/>
    <property type="evidence" value="ECO:0007669"/>
    <property type="project" value="UniProtKB-UniRule"/>
</dbReference>
<proteinExistence type="inferred from homology"/>
<reference evidence="10" key="1">
    <citation type="submission" date="2020-10" db="EMBL/GenBank/DDBJ databases">
        <authorList>
            <person name="Gilroy R."/>
        </authorList>
    </citation>
    <scope>NUCLEOTIDE SEQUENCE</scope>
    <source>
        <strain evidence="10">CHK160-1198</strain>
    </source>
</reference>
<evidence type="ECO:0000256" key="3">
    <source>
        <dbReference type="ARBA" id="ARBA00013085"/>
    </source>
</evidence>
<evidence type="ECO:0000259" key="9">
    <source>
        <dbReference type="Pfam" id="PF02811"/>
    </source>
</evidence>
<evidence type="ECO:0000256" key="6">
    <source>
        <dbReference type="ARBA" id="ARBA00023102"/>
    </source>
</evidence>
<comment type="pathway">
    <text evidence="1 8">Amino-acid biosynthesis; L-histidine biosynthesis; L-histidine from 5-phospho-alpha-D-ribose 1-diphosphate: step 8/9.</text>
</comment>
<dbReference type="InterPro" id="IPR004013">
    <property type="entry name" value="PHP_dom"/>
</dbReference>
<evidence type="ECO:0000313" key="10">
    <source>
        <dbReference type="EMBL" id="HIU63951.1"/>
    </source>
</evidence>
<comment type="catalytic activity">
    <reaction evidence="7 8">
        <text>L-histidinol phosphate + H2O = L-histidinol + phosphate</text>
        <dbReference type="Rhea" id="RHEA:14465"/>
        <dbReference type="ChEBI" id="CHEBI:15377"/>
        <dbReference type="ChEBI" id="CHEBI:43474"/>
        <dbReference type="ChEBI" id="CHEBI:57699"/>
        <dbReference type="ChEBI" id="CHEBI:57980"/>
        <dbReference type="EC" id="3.1.3.15"/>
    </reaction>
</comment>
<dbReference type="InterPro" id="IPR010140">
    <property type="entry name" value="Histidinol_P_phosphatase_HisJ"/>
</dbReference>
<comment type="similarity">
    <text evidence="2 8">Belongs to the PHP hydrolase family. HisK subfamily.</text>
</comment>
<keyword evidence="5 8" id="KW-0378">Hydrolase</keyword>
<organism evidence="10 11">
    <name type="scientific">Candidatus Avacidaminococcus intestinavium</name>
    <dbReference type="NCBI Taxonomy" id="2840684"/>
    <lineage>
        <taxon>Bacteria</taxon>
        <taxon>Bacillati</taxon>
        <taxon>Bacillota</taxon>
        <taxon>Negativicutes</taxon>
        <taxon>Acidaminococcales</taxon>
        <taxon>Acidaminococcaceae</taxon>
        <taxon>Acidaminococcaceae incertae sedis</taxon>
        <taxon>Candidatus Avacidaminococcus</taxon>
    </lineage>
</organism>
<evidence type="ECO:0000256" key="7">
    <source>
        <dbReference type="ARBA" id="ARBA00049158"/>
    </source>
</evidence>
<reference evidence="10" key="2">
    <citation type="journal article" date="2021" name="PeerJ">
        <title>Extensive microbial diversity within the chicken gut microbiome revealed by metagenomics and culture.</title>
        <authorList>
            <person name="Gilroy R."/>
            <person name="Ravi A."/>
            <person name="Getino M."/>
            <person name="Pursley I."/>
            <person name="Horton D.L."/>
            <person name="Alikhan N.F."/>
            <person name="Baker D."/>
            <person name="Gharbi K."/>
            <person name="Hall N."/>
            <person name="Watson M."/>
            <person name="Adriaenssens E.M."/>
            <person name="Foster-Nyarko E."/>
            <person name="Jarju S."/>
            <person name="Secka A."/>
            <person name="Antonio M."/>
            <person name="Oren A."/>
            <person name="Chaudhuri R.R."/>
            <person name="La Ragione R."/>
            <person name="Hildebrand F."/>
            <person name="Pallen M.J."/>
        </authorList>
    </citation>
    <scope>NUCLEOTIDE SEQUENCE</scope>
    <source>
        <strain evidence="10">CHK160-1198</strain>
    </source>
</reference>
<dbReference type="Proteomes" id="UP000824099">
    <property type="component" value="Unassembled WGS sequence"/>
</dbReference>
<evidence type="ECO:0000256" key="8">
    <source>
        <dbReference type="RuleBase" id="RU366003"/>
    </source>
</evidence>
<dbReference type="SUPFAM" id="SSF89550">
    <property type="entry name" value="PHP domain-like"/>
    <property type="match status" value="1"/>
</dbReference>
<evidence type="ECO:0000256" key="1">
    <source>
        <dbReference type="ARBA" id="ARBA00004970"/>
    </source>
</evidence>
<dbReference type="EMBL" id="DVNI01000040">
    <property type="protein sequence ID" value="HIU63951.1"/>
    <property type="molecule type" value="Genomic_DNA"/>
</dbReference>
<evidence type="ECO:0000256" key="2">
    <source>
        <dbReference type="ARBA" id="ARBA00009152"/>
    </source>
</evidence>
<comment type="caution">
    <text evidence="10">The sequence shown here is derived from an EMBL/GenBank/DDBJ whole genome shotgun (WGS) entry which is preliminary data.</text>
</comment>
<feature type="domain" description="PHP" evidence="9">
    <location>
        <begin position="4"/>
        <end position="188"/>
    </location>
</feature>
<dbReference type="PANTHER" id="PTHR21039">
    <property type="entry name" value="HISTIDINOL PHOSPHATASE-RELATED"/>
    <property type="match status" value="1"/>
</dbReference>
<evidence type="ECO:0000256" key="4">
    <source>
        <dbReference type="ARBA" id="ARBA00022605"/>
    </source>
</evidence>
<dbReference type="AlphaFoldDB" id="A0A9D1SKV5"/>
<dbReference type="InterPro" id="IPR016195">
    <property type="entry name" value="Pol/histidinol_Pase-like"/>
</dbReference>
<dbReference type="GO" id="GO:0005737">
    <property type="term" value="C:cytoplasm"/>
    <property type="evidence" value="ECO:0007669"/>
    <property type="project" value="TreeGrafter"/>
</dbReference>
<dbReference type="PANTHER" id="PTHR21039:SF0">
    <property type="entry name" value="HISTIDINOL-PHOSPHATASE"/>
    <property type="match status" value="1"/>
</dbReference>
<evidence type="ECO:0000256" key="5">
    <source>
        <dbReference type="ARBA" id="ARBA00022801"/>
    </source>
</evidence>
<sequence length="256" mass="29790">MLFDTHTHCEYSTDSKMKITEAIAAAEKSQIGLTVTEHCDFDYPTNPEAFVFDVEDYLTKFQGYRSPLVLLGVELGLQEQVLEQNQSLVKQYNLDCIIGSIHCVHGRDLYEPKAYRGLTKKEALQEYLEVAITNFSIFDGYNIVGHIDYICRYMPYEDTELYYEEFPALWDELFKRILDKEKVLEINTRRLGEPKAVETLTILYQRYRELGGRFVSIGSDAHYKEHVGRNLKLAKQIATTCDLQTVHFQERQMIID</sequence>
<accession>A0A9D1SKV5</accession>
<evidence type="ECO:0000313" key="11">
    <source>
        <dbReference type="Proteomes" id="UP000824099"/>
    </source>
</evidence>
<dbReference type="NCBIfam" id="TIGR01856">
    <property type="entry name" value="hisJ_fam"/>
    <property type="match status" value="1"/>
</dbReference>
<keyword evidence="4 8" id="KW-0028">Amino-acid biosynthesis</keyword>
<dbReference type="Pfam" id="PF02811">
    <property type="entry name" value="PHP"/>
    <property type="match status" value="1"/>
</dbReference>
<dbReference type="EC" id="3.1.3.15" evidence="3 8"/>
<gene>
    <name evidence="10" type="ORF">IAB06_02750</name>
</gene>